<feature type="compositionally biased region" description="Low complexity" evidence="1">
    <location>
        <begin position="157"/>
        <end position="168"/>
    </location>
</feature>
<feature type="region of interest" description="Disordered" evidence="1">
    <location>
        <begin position="63"/>
        <end position="83"/>
    </location>
</feature>
<feature type="region of interest" description="Disordered" evidence="1">
    <location>
        <begin position="586"/>
        <end position="613"/>
    </location>
</feature>
<protein>
    <submittedName>
        <fullName evidence="2">Uncharacterized protein</fullName>
    </submittedName>
</protein>
<evidence type="ECO:0000313" key="3">
    <source>
        <dbReference type="Proteomes" id="UP001367676"/>
    </source>
</evidence>
<name>A0AAN9TRA0_9HEMI</name>
<evidence type="ECO:0000256" key="1">
    <source>
        <dbReference type="SAM" id="MobiDB-lite"/>
    </source>
</evidence>
<accession>A0AAN9TRA0</accession>
<feature type="compositionally biased region" description="Polar residues" evidence="1">
    <location>
        <begin position="334"/>
        <end position="344"/>
    </location>
</feature>
<feature type="compositionally biased region" description="Polar residues" evidence="1">
    <location>
        <begin position="596"/>
        <end position="605"/>
    </location>
</feature>
<comment type="caution">
    <text evidence="2">The sequence shown here is derived from an EMBL/GenBank/DDBJ whole genome shotgun (WGS) entry which is preliminary data.</text>
</comment>
<keyword evidence="3" id="KW-1185">Reference proteome</keyword>
<sequence length="734" mass="82249">MEPKPDDQLKLTTSDRIKLFGVNGIKKKSEANAAHPDENNASHKYLQKRQISPQLSPFLQQDFPSSFISDQPNRNGPISQFPGQVTDEEERFFLSGNQRETTLNPLAFINPPQTTTPSPAEQQAIEEQRRFQEEIANKGLREQEQRSFGLPQPPTTRPTTTSTTTQNPFDPSLLQLEPFANTESNADFEQSTENFLFNNGRVHQPLAPQPVLPHFQPVLPQVPQSHSYSYSRIFRSLNRKSRSIDRQQLSVNLLPSTTAPQQFYYHEKRQTTPKNEYGSIGSWLISHFSQQLQQSIASLSQTAATPYSPRTVKSPHPNPQNYRRPSYTERPYYTTPNHRPTASQLWPRYPESGFRPTTPQPWHGHVIPSTEAALTSSPRPFQYAGSGNKEAPYWNTPLRFQIPQYPQTETEPSVTNEVANYIPSGVIQTTSIPQTAGVSFKPLPASYMVQPHLPLIPHSIPTYSPYSTTPASIDDNTKPLRVKNVQILTSSPVPFQFDGLPAQPQNEKAVYQAYRQIFAADHQSFRPTESAVQSSTTQSSEENTSVTSLFKSKLNEFKSFHPSQAAALEDAQSKFQQPNQFLDQLQQQPQANSDQFRSTSSTNSADPADLTSGFGNEAGKTAIFIRVPTEEPTSTVGYVFDKAISAKTLQKKENLTGHKKNYRSAQVIKSSLVYRTPPGKRATVSREEQLLNNQVTNSEAGAPIKWLLGNAASTTTKRPFVSALLNLIQKRSPQ</sequence>
<feature type="region of interest" description="Disordered" evidence="1">
    <location>
        <begin position="300"/>
        <end position="344"/>
    </location>
</feature>
<proteinExistence type="predicted"/>
<feature type="compositionally biased region" description="Low complexity" evidence="1">
    <location>
        <begin position="528"/>
        <end position="544"/>
    </location>
</feature>
<dbReference type="EMBL" id="JBBCAQ010000007">
    <property type="protein sequence ID" value="KAK7602741.1"/>
    <property type="molecule type" value="Genomic_DNA"/>
</dbReference>
<dbReference type="Proteomes" id="UP001367676">
    <property type="component" value="Unassembled WGS sequence"/>
</dbReference>
<dbReference type="AlphaFoldDB" id="A0AAN9TRA0"/>
<feature type="compositionally biased region" description="Low complexity" evidence="1">
    <location>
        <begin position="586"/>
        <end position="595"/>
    </location>
</feature>
<feature type="region of interest" description="Disordered" evidence="1">
    <location>
        <begin position="139"/>
        <end position="169"/>
    </location>
</feature>
<evidence type="ECO:0000313" key="2">
    <source>
        <dbReference type="EMBL" id="KAK7602741.1"/>
    </source>
</evidence>
<feature type="region of interest" description="Disordered" evidence="1">
    <location>
        <begin position="525"/>
        <end position="544"/>
    </location>
</feature>
<organism evidence="2 3">
    <name type="scientific">Parthenolecanium corni</name>
    <dbReference type="NCBI Taxonomy" id="536013"/>
    <lineage>
        <taxon>Eukaryota</taxon>
        <taxon>Metazoa</taxon>
        <taxon>Ecdysozoa</taxon>
        <taxon>Arthropoda</taxon>
        <taxon>Hexapoda</taxon>
        <taxon>Insecta</taxon>
        <taxon>Pterygota</taxon>
        <taxon>Neoptera</taxon>
        <taxon>Paraneoptera</taxon>
        <taxon>Hemiptera</taxon>
        <taxon>Sternorrhyncha</taxon>
        <taxon>Coccoidea</taxon>
        <taxon>Coccidae</taxon>
        <taxon>Parthenolecanium</taxon>
    </lineage>
</organism>
<reference evidence="2 3" key="1">
    <citation type="submission" date="2024-03" db="EMBL/GenBank/DDBJ databases">
        <title>Adaptation during the transition from Ophiocordyceps entomopathogen to insect associate is accompanied by gene loss and intensified selection.</title>
        <authorList>
            <person name="Ward C.M."/>
            <person name="Onetto C.A."/>
            <person name="Borneman A.R."/>
        </authorList>
    </citation>
    <scope>NUCLEOTIDE SEQUENCE [LARGE SCALE GENOMIC DNA]</scope>
    <source>
        <strain evidence="2">AWRI1</strain>
        <tissue evidence="2">Single Adult Female</tissue>
    </source>
</reference>
<gene>
    <name evidence="2" type="ORF">V9T40_006715</name>
</gene>